<dbReference type="OrthoDB" id="3156807at2759"/>
<keyword evidence="2" id="KW-1185">Reference proteome</keyword>
<evidence type="ECO:0000313" key="2">
    <source>
        <dbReference type="Proteomes" id="UP000250043"/>
    </source>
</evidence>
<dbReference type="EMBL" id="KV722455">
    <property type="protein sequence ID" value="OCH88369.1"/>
    <property type="molecule type" value="Genomic_DNA"/>
</dbReference>
<organism evidence="1 2">
    <name type="scientific">Obba rivulosa</name>
    <dbReference type="NCBI Taxonomy" id="1052685"/>
    <lineage>
        <taxon>Eukaryota</taxon>
        <taxon>Fungi</taxon>
        <taxon>Dikarya</taxon>
        <taxon>Basidiomycota</taxon>
        <taxon>Agaricomycotina</taxon>
        <taxon>Agaricomycetes</taxon>
        <taxon>Polyporales</taxon>
        <taxon>Gelatoporiaceae</taxon>
        <taxon>Obba</taxon>
    </lineage>
</organism>
<gene>
    <name evidence="1" type="ORF">OBBRIDRAFT_889173</name>
</gene>
<evidence type="ECO:0000313" key="1">
    <source>
        <dbReference type="EMBL" id="OCH88369.1"/>
    </source>
</evidence>
<proteinExistence type="predicted"/>
<reference evidence="1 2" key="1">
    <citation type="submission" date="2016-07" db="EMBL/GenBank/DDBJ databases">
        <title>Draft genome of the white-rot fungus Obba rivulosa 3A-2.</title>
        <authorList>
            <consortium name="DOE Joint Genome Institute"/>
            <person name="Miettinen O."/>
            <person name="Riley R."/>
            <person name="Acob R."/>
            <person name="Barry K."/>
            <person name="Cullen D."/>
            <person name="De Vries R."/>
            <person name="Hainaut M."/>
            <person name="Hatakka A."/>
            <person name="Henrissat B."/>
            <person name="Hilden K."/>
            <person name="Kuo R."/>
            <person name="Labutti K."/>
            <person name="Lipzen A."/>
            <person name="Makela M.R."/>
            <person name="Sandor L."/>
            <person name="Spatafora J.W."/>
            <person name="Grigoriev I.V."/>
            <person name="Hibbett D.S."/>
        </authorList>
    </citation>
    <scope>NUCLEOTIDE SEQUENCE [LARGE SCALE GENOMIC DNA]</scope>
    <source>
        <strain evidence="1 2">3A-2</strain>
    </source>
</reference>
<accession>A0A8E2AS92</accession>
<dbReference type="Proteomes" id="UP000250043">
    <property type="component" value="Unassembled WGS sequence"/>
</dbReference>
<name>A0A8E2AS92_9APHY</name>
<dbReference type="AlphaFoldDB" id="A0A8E2AS92"/>
<protein>
    <submittedName>
        <fullName evidence="1">Uncharacterized protein</fullName>
    </submittedName>
</protein>
<sequence>MVARSSKRDGGPQRRGWKFPSCVMVDPKPFADLRVDVPLTHDEAERLARDVLQDQRQVLEYYLKLLRDPELAEPIRMAYIDSSFSGGESLYADTQAAYASAYPLVQPMKAALHFESADGFGEWHLLMSARVERDLRVMNGKDKKLCEIVIRKLKDLSHGLFSEDNQRRLNSTKSDVPIYRAFVVGDCRLVYHIHCVPEYGVENVEHQVLRIFGIYTLAELKSLGSFWDSVGQQLNRSGRQYVRRCIHRN</sequence>
<feature type="non-terminal residue" evidence="1">
    <location>
        <position position="1"/>
    </location>
</feature>